<evidence type="ECO:0000256" key="4">
    <source>
        <dbReference type="ARBA" id="ARBA00022989"/>
    </source>
</evidence>
<gene>
    <name evidence="11" type="ORF">JTE90_020196</name>
</gene>
<comment type="caution">
    <text evidence="11">The sequence shown here is derived from an EMBL/GenBank/DDBJ whole genome shotgun (WGS) entry which is preliminary data.</text>
</comment>
<dbReference type="Gene3D" id="1.20.1070.10">
    <property type="entry name" value="Rhodopsin 7-helix transmembrane proteins"/>
    <property type="match status" value="1"/>
</dbReference>
<dbReference type="SUPFAM" id="SSF81321">
    <property type="entry name" value="Family A G protein-coupled receptor-like"/>
    <property type="match status" value="1"/>
</dbReference>
<evidence type="ECO:0000256" key="5">
    <source>
        <dbReference type="ARBA" id="ARBA00023040"/>
    </source>
</evidence>
<keyword evidence="12" id="KW-1185">Reference proteome</keyword>
<keyword evidence="5" id="KW-0297">G-protein coupled receptor</keyword>
<evidence type="ECO:0000256" key="3">
    <source>
        <dbReference type="ARBA" id="ARBA00022692"/>
    </source>
</evidence>
<keyword evidence="8" id="KW-0807">Transducer</keyword>
<keyword evidence="2" id="KW-1003">Cell membrane</keyword>
<feature type="domain" description="G-protein coupled receptors family 1 profile" evidence="10">
    <location>
        <begin position="1"/>
        <end position="82"/>
    </location>
</feature>
<keyword evidence="6 9" id="KW-0472">Membrane</keyword>
<evidence type="ECO:0000256" key="8">
    <source>
        <dbReference type="ARBA" id="ARBA00023224"/>
    </source>
</evidence>
<evidence type="ECO:0000256" key="2">
    <source>
        <dbReference type="ARBA" id="ARBA00022475"/>
    </source>
</evidence>
<keyword evidence="3 9" id="KW-0812">Transmembrane</keyword>
<feature type="transmembrane region" description="Helical" evidence="9">
    <location>
        <begin position="64"/>
        <end position="85"/>
    </location>
</feature>
<sequence length="115" mass="13407">MAANKSGMRNNQPMFVRRQSENHMKKTIKSMIVVVAIYYTCFTPHAVAEFATIVLRVDIPQWLNYLSVISIFIASATNPFIYAILRKDFRDTFKRISTKLTNFLKVCLEFECFKN</sequence>
<dbReference type="GO" id="GO:0005886">
    <property type="term" value="C:plasma membrane"/>
    <property type="evidence" value="ECO:0007669"/>
    <property type="project" value="UniProtKB-SubCell"/>
</dbReference>
<dbReference type="PANTHER" id="PTHR24228:SF59">
    <property type="entry name" value="NEUROPEPTIDE RECEPTOR 15"/>
    <property type="match status" value="1"/>
</dbReference>
<evidence type="ECO:0000256" key="1">
    <source>
        <dbReference type="ARBA" id="ARBA00004651"/>
    </source>
</evidence>
<dbReference type="InterPro" id="IPR017452">
    <property type="entry name" value="GPCR_Rhodpsn_7TM"/>
</dbReference>
<keyword evidence="7" id="KW-0675">Receptor</keyword>
<evidence type="ECO:0000259" key="10">
    <source>
        <dbReference type="PROSITE" id="PS50262"/>
    </source>
</evidence>
<proteinExistence type="predicted"/>
<evidence type="ECO:0000256" key="9">
    <source>
        <dbReference type="SAM" id="Phobius"/>
    </source>
</evidence>
<dbReference type="PANTHER" id="PTHR24228">
    <property type="entry name" value="B2 BRADYKININ RECEPTOR/ANGIOTENSIN II RECEPTOR"/>
    <property type="match status" value="1"/>
</dbReference>
<name>A0AAV6U2G5_9ARAC</name>
<dbReference type="AlphaFoldDB" id="A0AAV6U2G5"/>
<comment type="subcellular location">
    <subcellularLocation>
        <location evidence="1">Cell membrane</location>
        <topology evidence="1">Multi-pass membrane protein</topology>
    </subcellularLocation>
</comment>
<dbReference type="PROSITE" id="PS50262">
    <property type="entry name" value="G_PROTEIN_RECEP_F1_2"/>
    <property type="match status" value="1"/>
</dbReference>
<evidence type="ECO:0000256" key="7">
    <source>
        <dbReference type="ARBA" id="ARBA00023170"/>
    </source>
</evidence>
<evidence type="ECO:0000256" key="6">
    <source>
        <dbReference type="ARBA" id="ARBA00023136"/>
    </source>
</evidence>
<dbReference type="CDD" id="cd00637">
    <property type="entry name" value="7tm_classA_rhodopsin-like"/>
    <property type="match status" value="1"/>
</dbReference>
<reference evidence="11 12" key="1">
    <citation type="journal article" date="2022" name="Nat. Ecol. Evol.">
        <title>A masculinizing supergene underlies an exaggerated male reproductive morph in a spider.</title>
        <authorList>
            <person name="Hendrickx F."/>
            <person name="De Corte Z."/>
            <person name="Sonet G."/>
            <person name="Van Belleghem S.M."/>
            <person name="Kostlbacher S."/>
            <person name="Vangestel C."/>
        </authorList>
    </citation>
    <scope>NUCLEOTIDE SEQUENCE [LARGE SCALE GENOMIC DNA]</scope>
    <source>
        <strain evidence="11">W744_W776</strain>
    </source>
</reference>
<accession>A0AAV6U2G5</accession>
<evidence type="ECO:0000313" key="11">
    <source>
        <dbReference type="EMBL" id="KAG8177916.1"/>
    </source>
</evidence>
<protein>
    <recommendedName>
        <fullName evidence="10">G-protein coupled receptors family 1 profile domain-containing protein</fullName>
    </recommendedName>
</protein>
<keyword evidence="4 9" id="KW-1133">Transmembrane helix</keyword>
<dbReference type="GO" id="GO:0004930">
    <property type="term" value="F:G protein-coupled receptor activity"/>
    <property type="evidence" value="ECO:0007669"/>
    <property type="project" value="UniProtKB-KW"/>
</dbReference>
<organism evidence="11 12">
    <name type="scientific">Oedothorax gibbosus</name>
    <dbReference type="NCBI Taxonomy" id="931172"/>
    <lineage>
        <taxon>Eukaryota</taxon>
        <taxon>Metazoa</taxon>
        <taxon>Ecdysozoa</taxon>
        <taxon>Arthropoda</taxon>
        <taxon>Chelicerata</taxon>
        <taxon>Arachnida</taxon>
        <taxon>Araneae</taxon>
        <taxon>Araneomorphae</taxon>
        <taxon>Entelegynae</taxon>
        <taxon>Araneoidea</taxon>
        <taxon>Linyphiidae</taxon>
        <taxon>Erigoninae</taxon>
        <taxon>Oedothorax</taxon>
    </lineage>
</organism>
<evidence type="ECO:0000313" key="12">
    <source>
        <dbReference type="Proteomes" id="UP000827092"/>
    </source>
</evidence>
<dbReference type="Proteomes" id="UP000827092">
    <property type="component" value="Unassembled WGS sequence"/>
</dbReference>
<dbReference type="EMBL" id="JAFNEN010000737">
    <property type="protein sequence ID" value="KAG8177916.1"/>
    <property type="molecule type" value="Genomic_DNA"/>
</dbReference>